<accession>A0A4Q1CI64</accession>
<proteinExistence type="predicted"/>
<dbReference type="RefSeq" id="WP_129131112.1">
    <property type="nucleotide sequence ID" value="NZ_SDHW01000003.1"/>
</dbReference>
<keyword evidence="1" id="KW-0812">Transmembrane</keyword>
<protein>
    <submittedName>
        <fullName evidence="2">Uncharacterized protein</fullName>
    </submittedName>
</protein>
<keyword evidence="1" id="KW-0472">Membrane</keyword>
<evidence type="ECO:0000256" key="1">
    <source>
        <dbReference type="SAM" id="Phobius"/>
    </source>
</evidence>
<keyword evidence="3" id="KW-1185">Reference proteome</keyword>
<evidence type="ECO:0000313" key="3">
    <source>
        <dbReference type="Proteomes" id="UP000290204"/>
    </source>
</evidence>
<sequence>MYEVASNLSEMPRIRLFGITVLEPFTVLTNLFIAFACFYAYYSLKKRKLNQSFTHRYIVYFFVLIGWATIIGGVIGHAFLYATGLYGKIPGWYISMAGVAAFERAAIAHGRPFMHKKVGRFFSILNIVEICSFMLLSLFTLNFLFVELHATYGLFVVVFCFELYVYLKTKQASFQYLLAATVLGFAAALCHALKLNINRWFNYNDISHLFMTASIFCYYKMALKLKLYGNEKPPTG</sequence>
<evidence type="ECO:0000313" key="2">
    <source>
        <dbReference type="EMBL" id="RXK59739.1"/>
    </source>
</evidence>
<dbReference type="OrthoDB" id="1523094at2"/>
<keyword evidence="1" id="KW-1133">Transmembrane helix</keyword>
<reference evidence="2 3" key="1">
    <citation type="submission" date="2019-01" db="EMBL/GenBank/DDBJ databases">
        <title>Lacibacter sp. strain TTM-7.</title>
        <authorList>
            <person name="Chen W.-M."/>
        </authorList>
    </citation>
    <scope>NUCLEOTIDE SEQUENCE [LARGE SCALE GENOMIC DNA]</scope>
    <source>
        <strain evidence="2 3">TTM-7</strain>
    </source>
</reference>
<name>A0A4Q1CI64_9BACT</name>
<comment type="caution">
    <text evidence="2">The sequence shown here is derived from an EMBL/GenBank/DDBJ whole genome shotgun (WGS) entry which is preliminary data.</text>
</comment>
<dbReference type="InterPro" id="IPR054235">
    <property type="entry name" value="DUF6962"/>
</dbReference>
<dbReference type="Proteomes" id="UP000290204">
    <property type="component" value="Unassembled WGS sequence"/>
</dbReference>
<feature type="transmembrane region" description="Helical" evidence="1">
    <location>
        <begin position="174"/>
        <end position="194"/>
    </location>
</feature>
<dbReference type="AlphaFoldDB" id="A0A4Q1CI64"/>
<dbReference type="Pfam" id="PF22285">
    <property type="entry name" value="DUF6962"/>
    <property type="match status" value="1"/>
</dbReference>
<feature type="transmembrane region" description="Helical" evidence="1">
    <location>
        <begin position="16"/>
        <end position="42"/>
    </location>
</feature>
<feature type="transmembrane region" description="Helical" evidence="1">
    <location>
        <begin position="150"/>
        <end position="167"/>
    </location>
</feature>
<feature type="transmembrane region" description="Helical" evidence="1">
    <location>
        <begin position="92"/>
        <end position="109"/>
    </location>
</feature>
<feature type="transmembrane region" description="Helical" evidence="1">
    <location>
        <begin position="57"/>
        <end position="80"/>
    </location>
</feature>
<organism evidence="2 3">
    <name type="scientific">Lacibacter luteus</name>
    <dbReference type="NCBI Taxonomy" id="2508719"/>
    <lineage>
        <taxon>Bacteria</taxon>
        <taxon>Pseudomonadati</taxon>
        <taxon>Bacteroidota</taxon>
        <taxon>Chitinophagia</taxon>
        <taxon>Chitinophagales</taxon>
        <taxon>Chitinophagaceae</taxon>
        <taxon>Lacibacter</taxon>
    </lineage>
</organism>
<gene>
    <name evidence="2" type="ORF">ESA94_11805</name>
</gene>
<feature type="transmembrane region" description="Helical" evidence="1">
    <location>
        <begin position="121"/>
        <end position="144"/>
    </location>
</feature>
<dbReference type="EMBL" id="SDHW01000003">
    <property type="protein sequence ID" value="RXK59739.1"/>
    <property type="molecule type" value="Genomic_DNA"/>
</dbReference>